<dbReference type="AlphaFoldDB" id="A0A4V2UPD6"/>
<dbReference type="InterPro" id="IPR050808">
    <property type="entry name" value="Phage_Integrase"/>
</dbReference>
<evidence type="ECO:0000313" key="7">
    <source>
        <dbReference type="EMBL" id="TCS65551.1"/>
    </source>
</evidence>
<dbReference type="InterPro" id="IPR010998">
    <property type="entry name" value="Integrase_recombinase_N"/>
</dbReference>
<gene>
    <name evidence="7" type="ORF">EDD74_12245</name>
    <name evidence="6" type="ORF">FAEUMB_31670</name>
</gene>
<dbReference type="Gene3D" id="1.10.150.130">
    <property type="match status" value="1"/>
</dbReference>
<comment type="similarity">
    <text evidence="1">Belongs to the 'phage' integrase family.</text>
</comment>
<proteinExistence type="inferred from homology"/>
<dbReference type="InterPro" id="IPR002104">
    <property type="entry name" value="Integrase_catalytic"/>
</dbReference>
<keyword evidence="9" id="KW-1185">Reference proteome</keyword>
<dbReference type="PANTHER" id="PTHR30629:SF2">
    <property type="entry name" value="PROPHAGE INTEGRASE INTS-RELATED"/>
    <property type="match status" value="1"/>
</dbReference>
<dbReference type="Gene3D" id="1.10.443.10">
    <property type="entry name" value="Intergrase catalytic core"/>
    <property type="match status" value="1"/>
</dbReference>
<feature type="domain" description="Tyr recombinase" evidence="5">
    <location>
        <begin position="192"/>
        <end position="373"/>
    </location>
</feature>
<dbReference type="Proteomes" id="UP000294613">
    <property type="component" value="Unassembled WGS sequence"/>
</dbReference>
<protein>
    <submittedName>
        <fullName evidence="7">Phage integrase family protein</fullName>
    </submittedName>
</protein>
<evidence type="ECO:0000313" key="6">
    <source>
        <dbReference type="EMBL" id="GBU06626.1"/>
    </source>
</evidence>
<keyword evidence="3" id="KW-0238">DNA-binding</keyword>
<evidence type="ECO:0000259" key="5">
    <source>
        <dbReference type="PROSITE" id="PS51898"/>
    </source>
</evidence>
<evidence type="ECO:0000256" key="4">
    <source>
        <dbReference type="ARBA" id="ARBA00023172"/>
    </source>
</evidence>
<accession>A0A4V2UPD6</accession>
<keyword evidence="4" id="KW-0233">DNA recombination</keyword>
<dbReference type="InterPro" id="IPR013762">
    <property type="entry name" value="Integrase-like_cat_sf"/>
</dbReference>
<dbReference type="EMBL" id="BHEO01000008">
    <property type="protein sequence ID" value="GBU06626.1"/>
    <property type="molecule type" value="Genomic_DNA"/>
</dbReference>
<dbReference type="EMBL" id="SLZV01000022">
    <property type="protein sequence ID" value="TCS65551.1"/>
    <property type="molecule type" value="Genomic_DNA"/>
</dbReference>
<evidence type="ECO:0000313" key="9">
    <source>
        <dbReference type="Proteomes" id="UP000702954"/>
    </source>
</evidence>
<keyword evidence="2" id="KW-0229">DNA integration</keyword>
<dbReference type="GO" id="GO:0003677">
    <property type="term" value="F:DNA binding"/>
    <property type="evidence" value="ECO:0007669"/>
    <property type="project" value="UniProtKB-KW"/>
</dbReference>
<dbReference type="Proteomes" id="UP000702954">
    <property type="component" value="Unassembled WGS sequence"/>
</dbReference>
<dbReference type="GO" id="GO:0015074">
    <property type="term" value="P:DNA integration"/>
    <property type="evidence" value="ECO:0007669"/>
    <property type="project" value="UniProtKB-KW"/>
</dbReference>
<evidence type="ECO:0000256" key="1">
    <source>
        <dbReference type="ARBA" id="ARBA00008857"/>
    </source>
</evidence>
<organism evidence="7 8">
    <name type="scientific">Faecalimonas umbilicata</name>
    <dbReference type="NCBI Taxonomy" id="1912855"/>
    <lineage>
        <taxon>Bacteria</taxon>
        <taxon>Bacillati</taxon>
        <taxon>Bacillota</taxon>
        <taxon>Clostridia</taxon>
        <taxon>Lachnospirales</taxon>
        <taxon>Lachnospiraceae</taxon>
        <taxon>Faecalimonas</taxon>
    </lineage>
</organism>
<evidence type="ECO:0000256" key="2">
    <source>
        <dbReference type="ARBA" id="ARBA00022908"/>
    </source>
</evidence>
<dbReference type="RefSeq" id="WP_116442452.1">
    <property type="nucleotide sequence ID" value="NZ_BHEO01000008.1"/>
</dbReference>
<dbReference type="Pfam" id="PF00589">
    <property type="entry name" value="Phage_integrase"/>
    <property type="match status" value="1"/>
</dbReference>
<dbReference type="InterPro" id="IPR011010">
    <property type="entry name" value="DNA_brk_join_enz"/>
</dbReference>
<dbReference type="PROSITE" id="PS51898">
    <property type="entry name" value="TYR_RECOMBINASE"/>
    <property type="match status" value="1"/>
</dbReference>
<reference evidence="6 9" key="1">
    <citation type="journal article" date="2018" name="Int. J. Syst. Evol. Microbiol.">
        <title>Draft Genome Sequence of Faecalimonas umbilicata JCM 30896T, an Acetate-Producing Bacterium Isolated from Human Feces.</title>
        <authorList>
            <person name="Sakamoto M."/>
            <person name="Ikeyama N."/>
            <person name="Yuki M."/>
            <person name="Ohkuma M."/>
        </authorList>
    </citation>
    <scope>NUCLEOTIDE SEQUENCE [LARGE SCALE GENOMIC DNA]</scope>
    <source>
        <strain evidence="6 9">EGH7</strain>
    </source>
</reference>
<name>A0A4V2UPD6_9FIRM</name>
<sequence length="376" mass="44532">MKLPNGYGSVTKLSGKRRKPFIARITTGWEYNEETDTFKQLRPSIGTFAKREEALHALDEYHQDPYDIKKWCTTVEQLYCMWTQKYFEKLKSDSSSRTIMAAWKYCKPLYNIRVRDLRAYHIKDLMDTAYVIKDRGKDKGEKIMASPGTKARIKSLFNLMLDYALEYEVVKTNYARTFDISDEIIEEKEAQKRSHIIFKPDEREILWTNVNSVKFVDWIIIQMYMGWRPQELIKIRLTEVNLDNWYIKSGMKTPAGKQRTVPIHSRIKELVQKNYDEAVSLGSEFLFNDPTSRNGMKMTYDKYAYRFNAVILEHFKMNPDHRPHDPRTTFITMAKRAGVDEYAIKRMAGHKIQDITEGTYTDRDIEWMREDLEKIP</sequence>
<evidence type="ECO:0000313" key="8">
    <source>
        <dbReference type="Proteomes" id="UP000294613"/>
    </source>
</evidence>
<evidence type="ECO:0000256" key="3">
    <source>
        <dbReference type="ARBA" id="ARBA00023125"/>
    </source>
</evidence>
<reference evidence="7 8" key="2">
    <citation type="submission" date="2019-03" db="EMBL/GenBank/DDBJ databases">
        <title>Genomic Encyclopedia of Type Strains, Phase IV (KMG-IV): sequencing the most valuable type-strain genomes for metagenomic binning, comparative biology and taxonomic classification.</title>
        <authorList>
            <person name="Goeker M."/>
        </authorList>
    </citation>
    <scope>NUCLEOTIDE SEQUENCE [LARGE SCALE GENOMIC DNA]</scope>
    <source>
        <strain evidence="7 8">DSM 103426</strain>
    </source>
</reference>
<comment type="caution">
    <text evidence="7">The sequence shown here is derived from an EMBL/GenBank/DDBJ whole genome shotgun (WGS) entry which is preliminary data.</text>
</comment>
<dbReference type="GO" id="GO:0006310">
    <property type="term" value="P:DNA recombination"/>
    <property type="evidence" value="ECO:0007669"/>
    <property type="project" value="UniProtKB-KW"/>
</dbReference>
<dbReference type="SUPFAM" id="SSF56349">
    <property type="entry name" value="DNA breaking-rejoining enzymes"/>
    <property type="match status" value="1"/>
</dbReference>
<dbReference type="PANTHER" id="PTHR30629">
    <property type="entry name" value="PROPHAGE INTEGRASE"/>
    <property type="match status" value="1"/>
</dbReference>